<evidence type="ECO:0000256" key="6">
    <source>
        <dbReference type="ARBA" id="ARBA00022723"/>
    </source>
</evidence>
<evidence type="ECO:0000256" key="4">
    <source>
        <dbReference type="ARBA" id="ARBA00022676"/>
    </source>
</evidence>
<keyword evidence="5 10" id="KW-0808">Transferase</keyword>
<accession>A0A6L2ZQU2</accession>
<dbReference type="InterPro" id="IPR013645">
    <property type="entry name" value="Glyco_transf_8N"/>
</dbReference>
<dbReference type="GO" id="GO:0008918">
    <property type="term" value="F:lipopolysaccharide 3-alpha-galactosyltransferase activity"/>
    <property type="evidence" value="ECO:0007669"/>
    <property type="project" value="InterPro"/>
</dbReference>
<sequence>MNVIKEIKEYKYAPRVQNKKKLDIAYGVDKKYLFASGISITSILLNNDNSSFSFHVFTDFLDVENESKFKKLAKNRCADITLHLIDCKKLKNLPCSERFNYSAYIRLIIAGQLCGSKDKILYLDADIFCNGSIEALNDIELGNNACGVVKDTLGKSERAKLSMRLDIPNIEQSYFNSGFLLLNPAYWRSHNITHQAFALLGSKKYEGKLVFFDQDVLNILFFGKTIHLSAKYNRIYNLSHERKRKQKNCALPDLNDAALIHYTGNTKPWHSWANYTACDLFKKALAASEWKDHLPIPPQIREELKECAKHYFYQKDYINWIKNRAKYYFRKYQYSFRKHLDKLSITSRS</sequence>
<comment type="cofactor">
    <cofactor evidence="1">
        <name>Mg(2+)</name>
        <dbReference type="ChEBI" id="CHEBI:18420"/>
    </cofactor>
</comment>
<keyword evidence="8" id="KW-0448">Lipopolysaccharide biosynthesis</keyword>
<comment type="pathway">
    <text evidence="2">Bacterial outer membrane biogenesis; LPS core biosynthesis.</text>
</comment>
<dbReference type="PANTHER" id="PTHR13778">
    <property type="entry name" value="GLYCOSYLTRANSFERASE 8 DOMAIN-CONTAINING PROTEIN"/>
    <property type="match status" value="1"/>
</dbReference>
<dbReference type="Pfam" id="PF08437">
    <property type="entry name" value="Glyco_transf_8C"/>
    <property type="match status" value="1"/>
</dbReference>
<evidence type="ECO:0000256" key="8">
    <source>
        <dbReference type="ARBA" id="ARBA00022985"/>
    </source>
</evidence>
<evidence type="ECO:0000313" key="10">
    <source>
        <dbReference type="EMBL" id="GFN46889.1"/>
    </source>
</evidence>
<protein>
    <submittedName>
        <fullName evidence="10">Lipopolysaccharide 3-alpha-galactosyltransferase</fullName>
    </submittedName>
</protein>
<evidence type="ECO:0000256" key="7">
    <source>
        <dbReference type="ARBA" id="ARBA00022842"/>
    </source>
</evidence>
<comment type="similarity">
    <text evidence="3">Belongs to the glycosyltransferase 8 family.</text>
</comment>
<dbReference type="InterPro" id="IPR002495">
    <property type="entry name" value="Glyco_trans_8"/>
</dbReference>
<proteinExistence type="inferred from homology"/>
<evidence type="ECO:0000313" key="11">
    <source>
        <dbReference type="Proteomes" id="UP000504714"/>
    </source>
</evidence>
<dbReference type="Gene3D" id="3.90.550.10">
    <property type="entry name" value="Spore Coat Polysaccharide Biosynthesis Protein SpsA, Chain A"/>
    <property type="match status" value="1"/>
</dbReference>
<evidence type="ECO:0000256" key="3">
    <source>
        <dbReference type="ARBA" id="ARBA00006351"/>
    </source>
</evidence>
<reference evidence="10 11" key="1">
    <citation type="submission" date="2020-06" db="EMBL/GenBank/DDBJ databases">
        <title>The genome sequence of Candidatus Regiella insecticola strain Tut.</title>
        <authorList>
            <person name="Nikoh N."/>
            <person name="Tsuchida T."/>
            <person name="Koga R."/>
            <person name="Oshima K."/>
            <person name="Hattori M."/>
            <person name="Fukatsu T."/>
        </authorList>
    </citation>
    <scope>NUCLEOTIDE SEQUENCE [LARGE SCALE GENOMIC DNA]</scope>
    <source>
        <strain evidence="10 11">Tut</strain>
    </source>
</reference>
<dbReference type="RefSeq" id="WP_235950099.1">
    <property type="nucleotide sequence ID" value="NZ_BLXO01000006.1"/>
</dbReference>
<dbReference type="Pfam" id="PF01501">
    <property type="entry name" value="Glyco_transf_8"/>
    <property type="match status" value="1"/>
</dbReference>
<evidence type="ECO:0000256" key="5">
    <source>
        <dbReference type="ARBA" id="ARBA00022679"/>
    </source>
</evidence>
<dbReference type="SUPFAM" id="SSF53448">
    <property type="entry name" value="Nucleotide-diphospho-sugar transferases"/>
    <property type="match status" value="1"/>
</dbReference>
<evidence type="ECO:0000256" key="1">
    <source>
        <dbReference type="ARBA" id="ARBA00001946"/>
    </source>
</evidence>
<evidence type="ECO:0000259" key="9">
    <source>
        <dbReference type="Pfam" id="PF08437"/>
    </source>
</evidence>
<comment type="caution">
    <text evidence="10">The sequence shown here is derived from an EMBL/GenBank/DDBJ whole genome shotgun (WGS) entry which is preliminary data.</text>
</comment>
<evidence type="ECO:0000256" key="2">
    <source>
        <dbReference type="ARBA" id="ARBA00004713"/>
    </source>
</evidence>
<organism evidence="10 11">
    <name type="scientific">Candidatus Regiella insecticola</name>
    <dbReference type="NCBI Taxonomy" id="138073"/>
    <lineage>
        <taxon>Bacteria</taxon>
        <taxon>Pseudomonadati</taxon>
        <taxon>Pseudomonadota</taxon>
        <taxon>Gammaproteobacteria</taxon>
        <taxon>Enterobacterales</taxon>
        <taxon>Enterobacteriaceae</taxon>
        <taxon>aphid secondary symbionts</taxon>
        <taxon>Candidatus Regiella</taxon>
    </lineage>
</organism>
<dbReference type="CDD" id="cd04194">
    <property type="entry name" value="GT8_A4GalT_like"/>
    <property type="match status" value="1"/>
</dbReference>
<dbReference type="Proteomes" id="UP000504714">
    <property type="component" value="Unassembled WGS sequence"/>
</dbReference>
<feature type="domain" description="Glycosyl transferase family 8 C-terminal" evidence="9">
    <location>
        <begin position="275"/>
        <end position="331"/>
    </location>
</feature>
<gene>
    <name evidence="10" type="primary">rfaI</name>
    <name evidence="10" type="ORF">RINTU1_26920</name>
</gene>
<dbReference type="GO" id="GO:0046872">
    <property type="term" value="F:metal ion binding"/>
    <property type="evidence" value="ECO:0007669"/>
    <property type="project" value="UniProtKB-KW"/>
</dbReference>
<dbReference type="InterPro" id="IPR050748">
    <property type="entry name" value="Glycosyltrans_8_dom-fam"/>
</dbReference>
<dbReference type="InterPro" id="IPR029044">
    <property type="entry name" value="Nucleotide-diphossugar_trans"/>
</dbReference>
<keyword evidence="4 10" id="KW-0328">Glycosyltransferase</keyword>
<keyword evidence="7" id="KW-0460">Magnesium</keyword>
<dbReference type="AlphaFoldDB" id="A0A6L2ZQU2"/>
<keyword evidence="6" id="KW-0479">Metal-binding</keyword>
<dbReference type="PANTHER" id="PTHR13778:SF47">
    <property type="entry name" value="LIPOPOLYSACCHARIDE 1,3-GALACTOSYLTRANSFERASE"/>
    <property type="match status" value="1"/>
</dbReference>
<dbReference type="EMBL" id="BLXO01000006">
    <property type="protein sequence ID" value="GFN46889.1"/>
    <property type="molecule type" value="Genomic_DNA"/>
</dbReference>
<name>A0A6L2ZQU2_9ENTR</name>